<gene>
    <name evidence="1" type="ORF">HHU12_30345</name>
</gene>
<dbReference type="PROSITE" id="PS51257">
    <property type="entry name" value="PROKAR_LIPOPROTEIN"/>
    <property type="match status" value="1"/>
</dbReference>
<name>A0A7X9S0S5_9BACT</name>
<comment type="caution">
    <text evidence="1">The sequence shown here is derived from an EMBL/GenBank/DDBJ whole genome shotgun (WGS) entry which is preliminary data.</text>
</comment>
<reference evidence="1 2" key="1">
    <citation type="submission" date="2020-04" db="EMBL/GenBank/DDBJ databases">
        <title>Flammeovirga sp. SR4, a novel species isolated from seawater.</title>
        <authorList>
            <person name="Wang X."/>
        </authorList>
    </citation>
    <scope>NUCLEOTIDE SEQUENCE [LARGE SCALE GENOMIC DNA]</scope>
    <source>
        <strain evidence="1 2">ATCC 23126</strain>
    </source>
</reference>
<keyword evidence="2" id="KW-1185">Reference proteome</keyword>
<sequence length="46" mass="5098">MNKQILLTLSASFLIYACGDLKKETSTNEKVEMLTEENNSSSSTLN</sequence>
<proteinExistence type="predicted"/>
<protein>
    <submittedName>
        <fullName evidence="1">Uncharacterized protein</fullName>
    </submittedName>
</protein>
<dbReference type="AlphaFoldDB" id="A0A7X9S0S5"/>
<evidence type="ECO:0000313" key="2">
    <source>
        <dbReference type="Proteomes" id="UP000576082"/>
    </source>
</evidence>
<dbReference type="Proteomes" id="UP000576082">
    <property type="component" value="Unassembled WGS sequence"/>
</dbReference>
<dbReference type="RefSeq" id="WP_169660494.1">
    <property type="nucleotide sequence ID" value="NZ_JABANE010000149.1"/>
</dbReference>
<dbReference type="EMBL" id="JABANE010000149">
    <property type="protein sequence ID" value="NME72300.1"/>
    <property type="molecule type" value="Genomic_DNA"/>
</dbReference>
<accession>A0A7X9S0S5</accession>
<evidence type="ECO:0000313" key="1">
    <source>
        <dbReference type="EMBL" id="NME72300.1"/>
    </source>
</evidence>
<organism evidence="1 2">
    <name type="scientific">Flammeovirga aprica JL-4</name>
    <dbReference type="NCBI Taxonomy" id="694437"/>
    <lineage>
        <taxon>Bacteria</taxon>
        <taxon>Pseudomonadati</taxon>
        <taxon>Bacteroidota</taxon>
        <taxon>Cytophagia</taxon>
        <taxon>Cytophagales</taxon>
        <taxon>Flammeovirgaceae</taxon>
        <taxon>Flammeovirga</taxon>
    </lineage>
</organism>